<gene>
    <name evidence="2" type="ORF">KO508_06550</name>
</gene>
<name>A0ABS6A7G1_9GAMM</name>
<feature type="signal peptide" evidence="1">
    <location>
        <begin position="1"/>
        <end position="21"/>
    </location>
</feature>
<evidence type="ECO:0000313" key="2">
    <source>
        <dbReference type="EMBL" id="MBU2873670.1"/>
    </source>
</evidence>
<evidence type="ECO:0000256" key="1">
    <source>
        <dbReference type="SAM" id="SignalP"/>
    </source>
</evidence>
<keyword evidence="3" id="KW-1185">Reference proteome</keyword>
<dbReference type="RefSeq" id="WP_216007546.1">
    <property type="nucleotide sequence ID" value="NZ_JAHKPV010000006.1"/>
</dbReference>
<sequence>MGYRPLALAAIALLSFQVCLAKQPSLNLVTFEAPPYQIASVAGRGSASIRGETVTTVTCAAKAAGWATNITMVPQKRAIYSLKRNIADGYFAADPSAELDAIARQSYPVALEKWYFFTLDASPKPSNDRIGVVDGSNEEAWLKANGYNIYLSVTSPKQLLALLERGRINAALMDERVMQGLNTDPTTPAIDSLHSHFLRYAPLHLYLGDAFQVTYPNFLSAFNEALPTCMGKNLQLSERELTQIDELTRRLLAELRGLLDLQQALNAGQQPNTLAEVLSIDSKWQAVTPDSKLPLAAHILNLPASQTLKNWQGSYQGLVTEVMLVNSMGAIAAMSQLTSDYWQGDEPKFLEVAGSESTTEPRDRNFLFISPIRYDQSTTRFQITVSAPLFTDEDKTPNGVLVLGLDIEEAMGI</sequence>
<dbReference type="EMBL" id="JAHKPV010000006">
    <property type="protein sequence ID" value="MBU2873670.1"/>
    <property type="molecule type" value="Genomic_DNA"/>
</dbReference>
<keyword evidence="1" id="KW-0732">Signal</keyword>
<evidence type="ECO:0000313" key="3">
    <source>
        <dbReference type="Proteomes" id="UP000753376"/>
    </source>
</evidence>
<proteinExistence type="predicted"/>
<feature type="chain" id="PRO_5045128756" description="Solute-binding protein family 3/N-terminal domain-containing protein" evidence="1">
    <location>
        <begin position="22"/>
        <end position="413"/>
    </location>
</feature>
<organism evidence="2 3">
    <name type="scientific">Marinobacter salexigens</name>
    <dbReference type="NCBI Taxonomy" id="1925763"/>
    <lineage>
        <taxon>Bacteria</taxon>
        <taxon>Pseudomonadati</taxon>
        <taxon>Pseudomonadota</taxon>
        <taxon>Gammaproteobacteria</taxon>
        <taxon>Pseudomonadales</taxon>
        <taxon>Marinobacteraceae</taxon>
        <taxon>Marinobacter</taxon>
    </lineage>
</organism>
<protein>
    <recommendedName>
        <fullName evidence="4">Solute-binding protein family 3/N-terminal domain-containing protein</fullName>
    </recommendedName>
</protein>
<evidence type="ECO:0008006" key="4">
    <source>
        <dbReference type="Google" id="ProtNLM"/>
    </source>
</evidence>
<comment type="caution">
    <text evidence="2">The sequence shown here is derived from an EMBL/GenBank/DDBJ whole genome shotgun (WGS) entry which is preliminary data.</text>
</comment>
<reference evidence="2 3" key="1">
    <citation type="submission" date="2021-05" db="EMBL/GenBank/DDBJ databases">
        <title>Draft genomes of bacteria isolated from model marine particles.</title>
        <authorList>
            <person name="Datta M.S."/>
            <person name="Schwartzman J.A."/>
            <person name="Enke T.N."/>
            <person name="Saavedra J."/>
            <person name="Cermak N."/>
            <person name="Cordero O.X."/>
        </authorList>
    </citation>
    <scope>NUCLEOTIDE SEQUENCE [LARGE SCALE GENOMIC DNA]</scope>
    <source>
        <strain evidence="2 3">D2M19</strain>
    </source>
</reference>
<dbReference type="Proteomes" id="UP000753376">
    <property type="component" value="Unassembled WGS sequence"/>
</dbReference>
<accession>A0ABS6A7G1</accession>